<reference evidence="5" key="1">
    <citation type="journal article" date="2019" name="Int. J. Syst. Evol. Microbiol.">
        <title>The Global Catalogue of Microorganisms (GCM) 10K type strain sequencing project: providing services to taxonomists for standard genome sequencing and annotation.</title>
        <authorList>
            <consortium name="The Broad Institute Genomics Platform"/>
            <consortium name="The Broad Institute Genome Sequencing Center for Infectious Disease"/>
            <person name="Wu L."/>
            <person name="Ma J."/>
        </authorList>
    </citation>
    <scope>NUCLEOTIDE SEQUENCE [LARGE SCALE GENOMIC DNA]</scope>
    <source>
        <strain evidence="5">JCM 31405</strain>
    </source>
</reference>
<evidence type="ECO:0000256" key="1">
    <source>
        <dbReference type="ARBA" id="ARBA00022679"/>
    </source>
</evidence>
<evidence type="ECO:0000313" key="4">
    <source>
        <dbReference type="EMBL" id="GGS09664.1"/>
    </source>
</evidence>
<evidence type="ECO:0000256" key="2">
    <source>
        <dbReference type="ARBA" id="ARBA00023315"/>
    </source>
</evidence>
<evidence type="ECO:0000313" key="5">
    <source>
        <dbReference type="Proteomes" id="UP000644548"/>
    </source>
</evidence>
<dbReference type="InterPro" id="IPR016181">
    <property type="entry name" value="Acyl_CoA_acyltransferase"/>
</dbReference>
<evidence type="ECO:0000259" key="3">
    <source>
        <dbReference type="PROSITE" id="PS51186"/>
    </source>
</evidence>
<dbReference type="RefSeq" id="WP_189074871.1">
    <property type="nucleotide sequence ID" value="NZ_BMQN01000025.1"/>
</dbReference>
<dbReference type="PANTHER" id="PTHR43877">
    <property type="entry name" value="AMINOALKYLPHOSPHONATE N-ACETYLTRANSFERASE-RELATED-RELATED"/>
    <property type="match status" value="1"/>
</dbReference>
<proteinExistence type="predicted"/>
<dbReference type="Pfam" id="PF00583">
    <property type="entry name" value="Acetyltransf_1"/>
    <property type="match status" value="1"/>
</dbReference>
<organism evidence="4 5">
    <name type="scientific">Deinococcus sedimenti</name>
    <dbReference type="NCBI Taxonomy" id="1867090"/>
    <lineage>
        <taxon>Bacteria</taxon>
        <taxon>Thermotogati</taxon>
        <taxon>Deinococcota</taxon>
        <taxon>Deinococci</taxon>
        <taxon>Deinococcales</taxon>
        <taxon>Deinococcaceae</taxon>
        <taxon>Deinococcus</taxon>
    </lineage>
</organism>
<dbReference type="SUPFAM" id="SSF55729">
    <property type="entry name" value="Acyl-CoA N-acyltransferases (Nat)"/>
    <property type="match status" value="2"/>
</dbReference>
<protein>
    <recommendedName>
        <fullName evidence="3">N-acetyltransferase domain-containing protein</fullName>
    </recommendedName>
</protein>
<name>A0ABQ2SA25_9DEIO</name>
<sequence length="291" mass="32115">MTWRDWTGSTRDCEALARLTTAQYPDAPLTTDDVARDWQLRPSDQPFLVRFALDGGCEVALVETYPQSPGSFLLELIAPEDALGTAGAALLEHAGQWAAAHGAERWTLTLRAGDTRSDWLEQQGFELRLISTEWTYWGPGLATPPAGISFQRVGSDPDRQEALRAALNQGRKELNLPAFTRDAFRRDVLNFGLDRPDLLWLAQAAAGDVVGCLCLHVWDTARHGECSWVSVSPAWQRRGVAASLLAAASEVAQLSRVTANLPAHRRDCDTLLSRAGFRPSTEWLQAERPVR</sequence>
<dbReference type="Gene3D" id="3.40.630.30">
    <property type="match status" value="1"/>
</dbReference>
<gene>
    <name evidence="4" type="ORF">GCM10008960_39930</name>
</gene>
<keyword evidence="2" id="KW-0012">Acyltransferase</keyword>
<keyword evidence="1" id="KW-0808">Transferase</keyword>
<dbReference type="InterPro" id="IPR000182">
    <property type="entry name" value="GNAT_dom"/>
</dbReference>
<dbReference type="EMBL" id="BMQN01000025">
    <property type="protein sequence ID" value="GGS09664.1"/>
    <property type="molecule type" value="Genomic_DNA"/>
</dbReference>
<dbReference type="Proteomes" id="UP000644548">
    <property type="component" value="Unassembled WGS sequence"/>
</dbReference>
<dbReference type="InterPro" id="IPR050832">
    <property type="entry name" value="Bact_Acetyltransf"/>
</dbReference>
<dbReference type="PROSITE" id="PS51186">
    <property type="entry name" value="GNAT"/>
    <property type="match status" value="1"/>
</dbReference>
<dbReference type="PANTHER" id="PTHR43877:SF1">
    <property type="entry name" value="ACETYLTRANSFERASE"/>
    <property type="match status" value="1"/>
</dbReference>
<dbReference type="CDD" id="cd04301">
    <property type="entry name" value="NAT_SF"/>
    <property type="match status" value="1"/>
</dbReference>
<keyword evidence="5" id="KW-1185">Reference proteome</keyword>
<comment type="caution">
    <text evidence="4">The sequence shown here is derived from an EMBL/GenBank/DDBJ whole genome shotgun (WGS) entry which is preliminary data.</text>
</comment>
<feature type="domain" description="N-acetyltransferase" evidence="3">
    <location>
        <begin position="158"/>
        <end position="291"/>
    </location>
</feature>
<accession>A0ABQ2SA25</accession>